<dbReference type="Proteomes" id="UP000219453">
    <property type="component" value="Unassembled WGS sequence"/>
</dbReference>
<keyword evidence="2" id="KW-1185">Reference proteome</keyword>
<dbReference type="Gene3D" id="1.10.10.10">
    <property type="entry name" value="Winged helix-like DNA-binding domain superfamily/Winged helix DNA-binding domain"/>
    <property type="match status" value="1"/>
</dbReference>
<dbReference type="EMBL" id="OBEJ01000001">
    <property type="protein sequence ID" value="SNZ06489.1"/>
    <property type="molecule type" value="Genomic_DNA"/>
</dbReference>
<organism evidence="1 2">
    <name type="scientific">Natronoarchaeum philippinense</name>
    <dbReference type="NCBI Taxonomy" id="558529"/>
    <lineage>
        <taxon>Archaea</taxon>
        <taxon>Methanobacteriati</taxon>
        <taxon>Methanobacteriota</taxon>
        <taxon>Stenosarchaea group</taxon>
        <taxon>Halobacteria</taxon>
        <taxon>Halobacteriales</taxon>
        <taxon>Natronoarchaeaceae</taxon>
    </lineage>
</organism>
<dbReference type="InterPro" id="IPR036388">
    <property type="entry name" value="WH-like_DNA-bd_sf"/>
</dbReference>
<dbReference type="AlphaFoldDB" id="A0A285NAN2"/>
<sequence>MNSATDPVLEFLDEHEIAVPIGVLDTELQPSYRTIKSALEELEAREYVARHEDYSSHFEITERGRAYLQGERDASTD</sequence>
<accession>A0A285NAN2</accession>
<dbReference type="OrthoDB" id="285635at2157"/>
<reference evidence="2" key="1">
    <citation type="submission" date="2017-09" db="EMBL/GenBank/DDBJ databases">
        <authorList>
            <person name="Varghese N."/>
            <person name="Submissions S."/>
        </authorList>
    </citation>
    <scope>NUCLEOTIDE SEQUENCE [LARGE SCALE GENOMIC DNA]</scope>
    <source>
        <strain evidence="2">DSM 27208</strain>
    </source>
</reference>
<dbReference type="RefSeq" id="WP_097008121.1">
    <property type="nucleotide sequence ID" value="NZ_OBEJ01000001.1"/>
</dbReference>
<dbReference type="SUPFAM" id="SSF46785">
    <property type="entry name" value="Winged helix' DNA-binding domain"/>
    <property type="match status" value="1"/>
</dbReference>
<evidence type="ECO:0000313" key="1">
    <source>
        <dbReference type="EMBL" id="SNZ06489.1"/>
    </source>
</evidence>
<evidence type="ECO:0000313" key="2">
    <source>
        <dbReference type="Proteomes" id="UP000219453"/>
    </source>
</evidence>
<proteinExistence type="predicted"/>
<dbReference type="InterPro" id="IPR036390">
    <property type="entry name" value="WH_DNA-bd_sf"/>
</dbReference>
<protein>
    <submittedName>
        <fullName evidence="1">Uncharacterized protein</fullName>
    </submittedName>
</protein>
<gene>
    <name evidence="1" type="ORF">SAMN06269185_1188</name>
</gene>
<name>A0A285NAN2_NATPI</name>